<dbReference type="InterPro" id="IPR013563">
    <property type="entry name" value="Oligopep_ABC_C"/>
</dbReference>
<dbReference type="Pfam" id="PF00005">
    <property type="entry name" value="ABC_tran"/>
    <property type="match status" value="1"/>
</dbReference>
<dbReference type="EMBL" id="JAOPJZ010000018">
    <property type="protein sequence ID" value="MCU4753586.1"/>
    <property type="molecule type" value="Genomic_DNA"/>
</dbReference>
<dbReference type="Proteomes" id="UP001321047">
    <property type="component" value="Unassembled WGS sequence"/>
</dbReference>
<keyword evidence="3" id="KW-0547">Nucleotide-binding</keyword>
<dbReference type="GO" id="GO:0055085">
    <property type="term" value="P:transmembrane transport"/>
    <property type="evidence" value="ECO:0007669"/>
    <property type="project" value="UniProtKB-ARBA"/>
</dbReference>
<gene>
    <name evidence="7" type="ORF">OB919_16605</name>
</gene>
<dbReference type="RefSeq" id="WP_425461930.1">
    <property type="nucleotide sequence ID" value="NZ_JAOPJZ010000018.1"/>
</dbReference>
<evidence type="ECO:0000313" key="8">
    <source>
        <dbReference type="Proteomes" id="UP001321047"/>
    </source>
</evidence>
<dbReference type="InterPro" id="IPR027417">
    <property type="entry name" value="P-loop_NTPase"/>
</dbReference>
<comment type="caution">
    <text evidence="7">The sequence shown here is derived from an EMBL/GenBank/DDBJ whole genome shotgun (WGS) entry which is preliminary data.</text>
</comment>
<evidence type="ECO:0000256" key="4">
    <source>
        <dbReference type="ARBA" id="ARBA00022840"/>
    </source>
</evidence>
<comment type="similarity">
    <text evidence="1">Belongs to the ABC transporter superfamily.</text>
</comment>
<dbReference type="AlphaFoldDB" id="A0AAP2ZA89"/>
<dbReference type="PANTHER" id="PTHR43776:SF7">
    <property type="entry name" value="D,D-DIPEPTIDE TRANSPORT ATP-BINDING PROTEIN DDPF-RELATED"/>
    <property type="match status" value="1"/>
</dbReference>
<protein>
    <submittedName>
        <fullName evidence="7">ATP-binding cassette domain-containing protein</fullName>
    </submittedName>
</protein>
<dbReference type="SUPFAM" id="SSF52540">
    <property type="entry name" value="P-loop containing nucleoside triphosphate hydrolases"/>
    <property type="match status" value="1"/>
</dbReference>
<name>A0AAP2ZA89_9EURY</name>
<feature type="domain" description="ABC transporter" evidence="6">
    <location>
        <begin position="1"/>
        <end position="253"/>
    </location>
</feature>
<dbReference type="SMART" id="SM00382">
    <property type="entry name" value="AAA"/>
    <property type="match status" value="1"/>
</dbReference>
<evidence type="ECO:0000256" key="5">
    <source>
        <dbReference type="SAM" id="MobiDB-lite"/>
    </source>
</evidence>
<dbReference type="GO" id="GO:0015833">
    <property type="term" value="P:peptide transport"/>
    <property type="evidence" value="ECO:0007669"/>
    <property type="project" value="InterPro"/>
</dbReference>
<organism evidence="7 8">
    <name type="scientific">Natronosalvus hydrolyticus</name>
    <dbReference type="NCBI Taxonomy" id="2979988"/>
    <lineage>
        <taxon>Archaea</taxon>
        <taxon>Methanobacteriati</taxon>
        <taxon>Methanobacteriota</taxon>
        <taxon>Stenosarchaea group</taxon>
        <taxon>Halobacteria</taxon>
        <taxon>Halobacteriales</taxon>
        <taxon>Natrialbaceae</taxon>
        <taxon>Natronosalvus</taxon>
    </lineage>
</organism>
<dbReference type="InterPro" id="IPR003439">
    <property type="entry name" value="ABC_transporter-like_ATP-bd"/>
</dbReference>
<reference evidence="7 8" key="1">
    <citation type="submission" date="2022-09" db="EMBL/GenBank/DDBJ databases">
        <title>Enrichment on poylsaccharides allowed isolation of novel metabolic and taxonomic groups of Haloarchaea.</title>
        <authorList>
            <person name="Sorokin D.Y."/>
            <person name="Elcheninov A.G."/>
            <person name="Khizhniak T.V."/>
            <person name="Kolganova T.V."/>
            <person name="Kublanov I.V."/>
        </authorList>
    </citation>
    <scope>NUCLEOTIDE SEQUENCE [LARGE SCALE GENOMIC DNA]</scope>
    <source>
        <strain evidence="7 8">AArc-curdl1</strain>
    </source>
</reference>
<evidence type="ECO:0000256" key="1">
    <source>
        <dbReference type="ARBA" id="ARBA00005417"/>
    </source>
</evidence>
<evidence type="ECO:0000256" key="3">
    <source>
        <dbReference type="ARBA" id="ARBA00022741"/>
    </source>
</evidence>
<dbReference type="CDD" id="cd03257">
    <property type="entry name" value="ABC_NikE_OppD_transporters"/>
    <property type="match status" value="1"/>
</dbReference>
<feature type="region of interest" description="Disordered" evidence="5">
    <location>
        <begin position="254"/>
        <end position="282"/>
    </location>
</feature>
<dbReference type="PROSITE" id="PS50893">
    <property type="entry name" value="ABC_TRANSPORTER_2"/>
    <property type="match status" value="1"/>
</dbReference>
<dbReference type="Pfam" id="PF08352">
    <property type="entry name" value="oligo_HPY"/>
    <property type="match status" value="1"/>
</dbReference>
<dbReference type="PANTHER" id="PTHR43776">
    <property type="entry name" value="TRANSPORT ATP-BINDING PROTEIN"/>
    <property type="match status" value="1"/>
</dbReference>
<dbReference type="InterPro" id="IPR050319">
    <property type="entry name" value="ABC_transp_ATP-bind"/>
</dbReference>
<dbReference type="InterPro" id="IPR017871">
    <property type="entry name" value="ABC_transporter-like_CS"/>
</dbReference>
<evidence type="ECO:0000256" key="2">
    <source>
        <dbReference type="ARBA" id="ARBA00022448"/>
    </source>
</evidence>
<sequence>MEVDGMSKYFQSEGGFLASLRGAADVKAVDDVTFDIKKGETLALVGESGCGKSTLARTILQLHRPTEGSIRFKGTDLTDLSSREIRPLRQDMQMVFQDPHSSLNPRLKVGQIIEEPMKAHDMYDAAGRRERAEKLLESVGLEAAHYHRYPHEFSGGQRQRVNLARAFSTDPEIIMCDEPTSALDVSVQAQVLNVMKRLQDEFGVTYLFISHDMSVVRYVADRVAVMYLGHVAELAEKEALFENPKHPYTRALLDSIPVPDPRSTGERGTLAGDVPSPTNPPSGCRFRTRCPKLIQPGTYDVTREELADDAAGAALQSYDLDEPTWRNVIGFVRAVDRRSFTLENVEDSPDAVRAFLDERFFAGSTPSGEPADVIDDAARLLAEERWDEAADHLRTTFEEPSICAARRPAYVLEEDVEEERFVACHLYRDSETDSSH</sequence>
<dbReference type="FunFam" id="3.40.50.300:FF:000016">
    <property type="entry name" value="Oligopeptide ABC transporter ATP-binding component"/>
    <property type="match status" value="1"/>
</dbReference>
<evidence type="ECO:0000259" key="6">
    <source>
        <dbReference type="PROSITE" id="PS50893"/>
    </source>
</evidence>
<dbReference type="InterPro" id="IPR003593">
    <property type="entry name" value="AAA+_ATPase"/>
</dbReference>
<keyword evidence="2" id="KW-0813">Transport</keyword>
<dbReference type="Gene3D" id="3.40.50.300">
    <property type="entry name" value="P-loop containing nucleotide triphosphate hydrolases"/>
    <property type="match status" value="1"/>
</dbReference>
<dbReference type="GO" id="GO:0016887">
    <property type="term" value="F:ATP hydrolysis activity"/>
    <property type="evidence" value="ECO:0007669"/>
    <property type="project" value="InterPro"/>
</dbReference>
<accession>A0AAP2ZA89</accession>
<evidence type="ECO:0000313" key="7">
    <source>
        <dbReference type="EMBL" id="MCU4753586.1"/>
    </source>
</evidence>
<dbReference type="NCBIfam" id="TIGR01727">
    <property type="entry name" value="oligo_HPY"/>
    <property type="match status" value="1"/>
</dbReference>
<dbReference type="PROSITE" id="PS00211">
    <property type="entry name" value="ABC_TRANSPORTER_1"/>
    <property type="match status" value="1"/>
</dbReference>
<proteinExistence type="inferred from homology"/>
<keyword evidence="4 7" id="KW-0067">ATP-binding</keyword>
<dbReference type="GO" id="GO:0005524">
    <property type="term" value="F:ATP binding"/>
    <property type="evidence" value="ECO:0007669"/>
    <property type="project" value="UniProtKB-KW"/>
</dbReference>
<keyword evidence="8" id="KW-1185">Reference proteome</keyword>